<keyword evidence="1" id="KW-0812">Transmembrane</keyword>
<evidence type="ECO:0000313" key="3">
    <source>
        <dbReference type="EMBL" id="CAG8698418.1"/>
    </source>
</evidence>
<dbReference type="PANTHER" id="PTHR45756:SF1">
    <property type="entry name" value="PROTEIN KINASE DOMAIN CONTAINING PROTEIN"/>
    <property type="match status" value="1"/>
</dbReference>
<keyword evidence="1" id="KW-1133">Transmembrane helix</keyword>
<dbReference type="InterPro" id="IPR001245">
    <property type="entry name" value="Ser-Thr/Tyr_kinase_cat_dom"/>
</dbReference>
<dbReference type="Proteomes" id="UP000789759">
    <property type="component" value="Unassembled WGS sequence"/>
</dbReference>
<dbReference type="PANTHER" id="PTHR45756">
    <property type="entry name" value="PALMITOYLTRANSFERASE"/>
    <property type="match status" value="1"/>
</dbReference>
<reference evidence="3" key="1">
    <citation type="submission" date="2021-06" db="EMBL/GenBank/DDBJ databases">
        <authorList>
            <person name="Kallberg Y."/>
            <person name="Tangrot J."/>
            <person name="Rosling A."/>
        </authorList>
    </citation>
    <scope>NUCLEOTIDE SEQUENCE</scope>
    <source>
        <strain evidence="3">FL966</strain>
    </source>
</reference>
<dbReference type="InterPro" id="IPR011009">
    <property type="entry name" value="Kinase-like_dom_sf"/>
</dbReference>
<protein>
    <submittedName>
        <fullName evidence="3">1286_t:CDS:1</fullName>
    </submittedName>
</protein>
<feature type="non-terminal residue" evidence="3">
    <location>
        <position position="167"/>
    </location>
</feature>
<dbReference type="InterPro" id="IPR053215">
    <property type="entry name" value="TKL_Ser/Thr_kinase"/>
</dbReference>
<keyword evidence="1" id="KW-0472">Membrane</keyword>
<dbReference type="OrthoDB" id="2447603at2759"/>
<gene>
    <name evidence="3" type="ORF">CPELLU_LOCUS11683</name>
</gene>
<dbReference type="SUPFAM" id="SSF56112">
    <property type="entry name" value="Protein kinase-like (PK-like)"/>
    <property type="match status" value="1"/>
</dbReference>
<dbReference type="Pfam" id="PF07714">
    <property type="entry name" value="PK_Tyr_Ser-Thr"/>
    <property type="match status" value="1"/>
</dbReference>
<evidence type="ECO:0000256" key="1">
    <source>
        <dbReference type="SAM" id="Phobius"/>
    </source>
</evidence>
<feature type="non-terminal residue" evidence="3">
    <location>
        <position position="1"/>
    </location>
</feature>
<accession>A0A9N9HNQ0</accession>
<dbReference type="GO" id="GO:0004672">
    <property type="term" value="F:protein kinase activity"/>
    <property type="evidence" value="ECO:0007669"/>
    <property type="project" value="InterPro"/>
</dbReference>
<comment type="caution">
    <text evidence="3">The sequence shown here is derived from an EMBL/GenBank/DDBJ whole genome shotgun (WGS) entry which is preliminary data.</text>
</comment>
<name>A0A9N9HNQ0_9GLOM</name>
<organism evidence="3 4">
    <name type="scientific">Cetraspora pellucida</name>
    <dbReference type="NCBI Taxonomy" id="1433469"/>
    <lineage>
        <taxon>Eukaryota</taxon>
        <taxon>Fungi</taxon>
        <taxon>Fungi incertae sedis</taxon>
        <taxon>Mucoromycota</taxon>
        <taxon>Glomeromycotina</taxon>
        <taxon>Glomeromycetes</taxon>
        <taxon>Diversisporales</taxon>
        <taxon>Gigasporaceae</taxon>
        <taxon>Cetraspora</taxon>
    </lineage>
</organism>
<proteinExistence type="predicted"/>
<evidence type="ECO:0000259" key="2">
    <source>
        <dbReference type="Pfam" id="PF07714"/>
    </source>
</evidence>
<dbReference type="AlphaFoldDB" id="A0A9N9HNQ0"/>
<dbReference type="EMBL" id="CAJVQA010010591">
    <property type="protein sequence ID" value="CAG8698418.1"/>
    <property type="molecule type" value="Genomic_DNA"/>
</dbReference>
<keyword evidence="4" id="KW-1185">Reference proteome</keyword>
<evidence type="ECO:0000313" key="4">
    <source>
        <dbReference type="Proteomes" id="UP000789759"/>
    </source>
</evidence>
<feature type="domain" description="Serine-threonine/tyrosine-protein kinase catalytic" evidence="2">
    <location>
        <begin position="1"/>
        <end position="54"/>
    </location>
</feature>
<sequence length="167" mass="19101">MVLQLAENGDLRSYLCNHFSELDWITKIKMAKDISSGVNYLHNANIIHLDIVRNLFCLVYLSLFVMFVNITIHIPDPVRIALQVIEGKRENPVNGTPVDFMNIYCDAWSGDPNLRPSIDKIRVKLNYIRMVPIYHSEKDIGISSNDTEFNSSKLDDADDSIQDMTLI</sequence>
<feature type="transmembrane region" description="Helical" evidence="1">
    <location>
        <begin position="51"/>
        <end position="72"/>
    </location>
</feature>
<dbReference type="Gene3D" id="1.10.510.10">
    <property type="entry name" value="Transferase(Phosphotransferase) domain 1"/>
    <property type="match status" value="1"/>
</dbReference>